<feature type="region of interest" description="Disordered" evidence="4">
    <location>
        <begin position="220"/>
        <end position="282"/>
    </location>
</feature>
<dbReference type="AlphaFoldDB" id="A0A9P8EL09"/>
<gene>
    <name evidence="5" type="ORF">KCU76_g6713</name>
</gene>
<feature type="compositionally biased region" description="Basic and acidic residues" evidence="4">
    <location>
        <begin position="246"/>
        <end position="282"/>
    </location>
</feature>
<dbReference type="InterPro" id="IPR012340">
    <property type="entry name" value="NA-bd_OB-fold"/>
</dbReference>
<evidence type="ECO:0000256" key="4">
    <source>
        <dbReference type="SAM" id="MobiDB-lite"/>
    </source>
</evidence>
<dbReference type="GO" id="GO:0032543">
    <property type="term" value="P:mitochondrial translation"/>
    <property type="evidence" value="ECO:0007669"/>
    <property type="project" value="TreeGrafter"/>
</dbReference>
<evidence type="ECO:0000313" key="6">
    <source>
        <dbReference type="Proteomes" id="UP000779574"/>
    </source>
</evidence>
<dbReference type="PANTHER" id="PTHR24088:SF0">
    <property type="entry name" value="SMALL RIBOSOMAL SUBUNIT PROTEIN US17M"/>
    <property type="match status" value="1"/>
</dbReference>
<keyword evidence="3" id="KW-0687">Ribonucleoprotein</keyword>
<evidence type="ECO:0000256" key="3">
    <source>
        <dbReference type="ARBA" id="ARBA00023274"/>
    </source>
</evidence>
<dbReference type="Proteomes" id="UP000779574">
    <property type="component" value="Unassembled WGS sequence"/>
</dbReference>
<dbReference type="InterPro" id="IPR000266">
    <property type="entry name" value="Ribosomal_uS17"/>
</dbReference>
<dbReference type="CDD" id="cd00364">
    <property type="entry name" value="Ribosomal_uS17"/>
    <property type="match status" value="1"/>
</dbReference>
<dbReference type="OrthoDB" id="274752at2759"/>
<protein>
    <submittedName>
        <fullName evidence="5">Nucleic acid-binding protein</fullName>
    </submittedName>
</protein>
<dbReference type="PANTHER" id="PTHR24088">
    <property type="entry name" value="28S RIBOSOMAL PROTEIN S17, MITOCHONDRIAL"/>
    <property type="match status" value="1"/>
</dbReference>
<dbReference type="GO" id="GO:0003735">
    <property type="term" value="F:structural constituent of ribosome"/>
    <property type="evidence" value="ECO:0007669"/>
    <property type="project" value="InterPro"/>
</dbReference>
<feature type="non-terminal residue" evidence="5">
    <location>
        <position position="282"/>
    </location>
</feature>
<dbReference type="EMBL" id="JAHFXF010000230">
    <property type="protein sequence ID" value="KAG9692413.1"/>
    <property type="molecule type" value="Genomic_DNA"/>
</dbReference>
<comment type="caution">
    <text evidence="5">The sequence shown here is derived from an EMBL/GenBank/DDBJ whole genome shotgun (WGS) entry which is preliminary data.</text>
</comment>
<organism evidence="5 6">
    <name type="scientific">Aureobasidium melanogenum</name>
    <name type="common">Aureobasidium pullulans var. melanogenum</name>
    <dbReference type="NCBI Taxonomy" id="46634"/>
    <lineage>
        <taxon>Eukaryota</taxon>
        <taxon>Fungi</taxon>
        <taxon>Dikarya</taxon>
        <taxon>Ascomycota</taxon>
        <taxon>Pezizomycotina</taxon>
        <taxon>Dothideomycetes</taxon>
        <taxon>Dothideomycetidae</taxon>
        <taxon>Dothideales</taxon>
        <taxon>Saccotheciaceae</taxon>
        <taxon>Aureobasidium</taxon>
    </lineage>
</organism>
<keyword evidence="2" id="KW-0689">Ribosomal protein</keyword>
<accession>A0A9P8EL09</accession>
<evidence type="ECO:0000256" key="1">
    <source>
        <dbReference type="ARBA" id="ARBA00010254"/>
    </source>
</evidence>
<reference evidence="5" key="1">
    <citation type="journal article" date="2021" name="J Fungi (Basel)">
        <title>Virulence traits and population genomics of the black yeast Aureobasidium melanogenum.</title>
        <authorList>
            <person name="Cernosa A."/>
            <person name="Sun X."/>
            <person name="Gostincar C."/>
            <person name="Fang C."/>
            <person name="Gunde-Cimerman N."/>
            <person name="Song Z."/>
        </authorList>
    </citation>
    <scope>NUCLEOTIDE SEQUENCE</scope>
    <source>
        <strain evidence="5">EXF-9911</strain>
    </source>
</reference>
<evidence type="ECO:0000256" key="2">
    <source>
        <dbReference type="ARBA" id="ARBA00022980"/>
    </source>
</evidence>
<name>A0A9P8EL09_AURME</name>
<dbReference type="GO" id="GO:0005763">
    <property type="term" value="C:mitochondrial small ribosomal subunit"/>
    <property type="evidence" value="ECO:0007669"/>
    <property type="project" value="InterPro"/>
</dbReference>
<dbReference type="Pfam" id="PF00366">
    <property type="entry name" value="Ribosomal_S17"/>
    <property type="match status" value="1"/>
</dbReference>
<dbReference type="SUPFAM" id="SSF50249">
    <property type="entry name" value="Nucleic acid-binding proteins"/>
    <property type="match status" value="1"/>
</dbReference>
<reference evidence="5" key="2">
    <citation type="submission" date="2021-08" db="EMBL/GenBank/DDBJ databases">
        <authorList>
            <person name="Gostincar C."/>
            <person name="Sun X."/>
            <person name="Song Z."/>
            <person name="Gunde-Cimerman N."/>
        </authorList>
    </citation>
    <scope>NUCLEOTIDE SEQUENCE</scope>
    <source>
        <strain evidence="5">EXF-9911</strain>
    </source>
</reference>
<proteinExistence type="inferred from homology"/>
<sequence>MASRTLSLPFRAFAGTRPSIQAWRSTRSFATEVAPASTTVPVPSDFTTPITTPVVQDAQPQTLALKETDGSTSGKSRPVGVVVSAGKMDRTVKVRLPSQKWNNYLRKHFKDHSDHLVHDPNSSLNIGDVVALRPFRAAKHVRHVVSEILVPFGTPITERPPVPSEEESQASYIAKRQSKLERRSLRRAAAQGSESAIEKLQALEIEAGQGVAAGKGEKGARKAGLMGNKGQKLPKGVLPGGKHAVGKIDERAKHNKEQAMKRNEKAESNLLEAKRVAENLSS</sequence>
<dbReference type="InterPro" id="IPR039193">
    <property type="entry name" value="Ribosomal_uS17m_metazoa"/>
</dbReference>
<dbReference type="Gene3D" id="2.40.50.140">
    <property type="entry name" value="Nucleic acid-binding proteins"/>
    <property type="match status" value="1"/>
</dbReference>
<comment type="similarity">
    <text evidence="1">Belongs to the universal ribosomal protein uS17 family.</text>
</comment>
<evidence type="ECO:0000313" key="5">
    <source>
        <dbReference type="EMBL" id="KAG9692413.1"/>
    </source>
</evidence>